<accession>A0A151AJJ1</accession>
<feature type="domain" description="Cupin type-2" evidence="2">
    <location>
        <begin position="48"/>
        <end position="116"/>
    </location>
</feature>
<dbReference type="InterPro" id="IPR011051">
    <property type="entry name" value="RmlC_Cupin_sf"/>
</dbReference>
<name>A0A151AJJ1_9EURY</name>
<proteinExistence type="predicted"/>
<dbReference type="Proteomes" id="UP000075321">
    <property type="component" value="Unassembled WGS sequence"/>
</dbReference>
<evidence type="ECO:0000313" key="4">
    <source>
        <dbReference type="Proteomes" id="UP000075321"/>
    </source>
</evidence>
<dbReference type="PANTHER" id="PTHR35848:SF9">
    <property type="entry name" value="SLL1358 PROTEIN"/>
    <property type="match status" value="1"/>
</dbReference>
<protein>
    <submittedName>
        <fullName evidence="3">Cupin domain protein</fullName>
    </submittedName>
</protein>
<dbReference type="SUPFAM" id="SSF51182">
    <property type="entry name" value="RmlC-like cupins"/>
    <property type="match status" value="1"/>
</dbReference>
<evidence type="ECO:0000259" key="2">
    <source>
        <dbReference type="Pfam" id="PF07883"/>
    </source>
</evidence>
<evidence type="ECO:0000256" key="1">
    <source>
        <dbReference type="ARBA" id="ARBA00022723"/>
    </source>
</evidence>
<evidence type="ECO:0000313" key="3">
    <source>
        <dbReference type="EMBL" id="KYH27762.1"/>
    </source>
</evidence>
<dbReference type="Gene3D" id="2.60.120.10">
    <property type="entry name" value="Jelly Rolls"/>
    <property type="match status" value="1"/>
</dbReference>
<comment type="caution">
    <text evidence="3">The sequence shown here is derived from an EMBL/GenBank/DDBJ whole genome shotgun (WGS) entry which is preliminary data.</text>
</comment>
<keyword evidence="1" id="KW-0479">Metal-binding</keyword>
<dbReference type="EMBL" id="LTAZ01000001">
    <property type="protein sequence ID" value="KYH27762.1"/>
    <property type="molecule type" value="Genomic_DNA"/>
</dbReference>
<reference evidence="3 4" key="1">
    <citation type="submission" date="2016-02" db="EMBL/GenBank/DDBJ databases">
        <title>Genome sequence of Halalkalicoccus paucihalophilus DSM 24557.</title>
        <authorList>
            <person name="Poehlein A."/>
            <person name="Daniel R."/>
        </authorList>
    </citation>
    <scope>NUCLEOTIDE SEQUENCE [LARGE SCALE GENOMIC DNA]</scope>
    <source>
        <strain evidence="3 4">DSM 24557</strain>
    </source>
</reference>
<dbReference type="GO" id="GO:0046872">
    <property type="term" value="F:metal ion binding"/>
    <property type="evidence" value="ECO:0007669"/>
    <property type="project" value="UniProtKB-KW"/>
</dbReference>
<dbReference type="InterPro" id="IPR014710">
    <property type="entry name" value="RmlC-like_jellyroll"/>
</dbReference>
<keyword evidence="4" id="KW-1185">Reference proteome</keyword>
<dbReference type="PANTHER" id="PTHR35848">
    <property type="entry name" value="OXALATE-BINDING PROTEIN"/>
    <property type="match status" value="1"/>
</dbReference>
<dbReference type="InterPro" id="IPR013096">
    <property type="entry name" value="Cupin_2"/>
</dbReference>
<dbReference type="InterPro" id="IPR051610">
    <property type="entry name" value="GPI/OXD"/>
</dbReference>
<gene>
    <name evidence="3" type="ORF">HAPAU_04300</name>
</gene>
<dbReference type="PATRIC" id="fig|1008153.3.peg.434"/>
<dbReference type="Pfam" id="PF07883">
    <property type="entry name" value="Cupin_2"/>
    <property type="match status" value="1"/>
</dbReference>
<sequence>MEDVRRVMADDYDRIDVTEAERTPSASSGTDHVDLVTELGCTEMRPKVWDLAPDDAMSYHRQHEQEEFYYVLSGPARIRIGDERLDVSEGTALRIPPETPRQVFNDTEEDHRWLIVGAPPAEDDGEVLEED</sequence>
<dbReference type="AlphaFoldDB" id="A0A151AJJ1"/>
<organism evidence="3 4">
    <name type="scientific">Halalkalicoccus paucihalophilus</name>
    <dbReference type="NCBI Taxonomy" id="1008153"/>
    <lineage>
        <taxon>Archaea</taxon>
        <taxon>Methanobacteriati</taxon>
        <taxon>Methanobacteriota</taxon>
        <taxon>Stenosarchaea group</taxon>
        <taxon>Halobacteria</taxon>
        <taxon>Halobacteriales</taxon>
        <taxon>Halococcaceae</taxon>
        <taxon>Halalkalicoccus</taxon>
    </lineage>
</organism>